<dbReference type="KEGG" id="buo:BRPE64_CCDS08100"/>
<dbReference type="InterPro" id="IPR007890">
    <property type="entry name" value="CHASE2"/>
</dbReference>
<gene>
    <name evidence="4" type="ORF">BRPE64_CCDS08100</name>
</gene>
<evidence type="ECO:0000256" key="1">
    <source>
        <dbReference type="SAM" id="MobiDB-lite"/>
    </source>
</evidence>
<dbReference type="OrthoDB" id="7348688at2"/>
<feature type="transmembrane region" description="Helical" evidence="2">
    <location>
        <begin position="477"/>
        <end position="497"/>
    </location>
</feature>
<dbReference type="AlphaFoldDB" id="R4WQC9"/>
<dbReference type="STRING" id="758793.BRPE64_CCDS08100"/>
<protein>
    <submittedName>
        <fullName evidence="4">Putative Chase2 sensor protein</fullName>
    </submittedName>
</protein>
<sequence length="540" mass="61045">MAASNQEETSHEQTGLRSPGWMFFWRLLSTILMGCLVALVLPSRFTEELGAQKIAKLAAPLEGAWYGTKHRDEITVLLIDEKSLAREAVPSWPAPFDYYAMLLRAFVNNDSYHPRAVFFDIVFEHKQAPDALKKFETEIDKIDKEARGPHPVVFLAARRDRDDKLTIGKELDDFPGATRVAIEYSPNEVDHITWTYRLFFEEAPHHSDDARTSGIKRASAAESTPHAPIPRSAALSIYEDAFELSQALPEREIGSSMVLTWGLDTAQAGLLWEAEDDEEKEARKDAHLISFDDGEKDEKSYCTSDDSDWTLFKRAQARAVMRSLSRPLCVFHRTIHASELYDMTTGELKEAFGDKVVMIGTSLRYSNDIVVSPLHDRIPGVFLHAMALDNLLTSRGRYQEHWEPPSRPSDKRWLPFAGLCLMGLLPIVLVRAGKELVERQLKERRKSQEQTPGPNVSPAPPVRSYAYRKLRDVVIKIGRFLISGVALIVFAVVFLVVGQHVMHVPFLPVSHLVACALALEWVEWGPDFANWILDVKEEKS</sequence>
<dbReference type="EMBL" id="AP013060">
    <property type="protein sequence ID" value="BAN26893.1"/>
    <property type="molecule type" value="Genomic_DNA"/>
</dbReference>
<keyword evidence="5" id="KW-1185">Reference proteome</keyword>
<feature type="transmembrane region" description="Helical" evidence="2">
    <location>
        <begin position="23"/>
        <end position="41"/>
    </location>
</feature>
<dbReference type="PATRIC" id="fig|758793.3.peg.5114"/>
<evidence type="ECO:0000313" key="4">
    <source>
        <dbReference type="EMBL" id="BAN26893.1"/>
    </source>
</evidence>
<keyword evidence="2" id="KW-1133">Transmembrane helix</keyword>
<keyword evidence="2" id="KW-0812">Transmembrane</keyword>
<proteinExistence type="predicted"/>
<reference evidence="4 5" key="1">
    <citation type="journal article" date="2013" name="Genome Announc.">
        <title>Complete Genome Sequence of Burkholderia sp. Strain RPE64, Bacterial Symbiont of the Bean Bug Riptortus pedestris.</title>
        <authorList>
            <person name="Shibata T.F."/>
            <person name="Maeda T."/>
            <person name="Nikoh N."/>
            <person name="Yamaguchi K."/>
            <person name="Oshima K."/>
            <person name="Hattori M."/>
            <person name="Nishiyama T."/>
            <person name="Hasebe M."/>
            <person name="Fukatsu T."/>
            <person name="Kikuchi Y."/>
            <person name="Shigenobu S."/>
        </authorList>
    </citation>
    <scope>NUCLEOTIDE SEQUENCE [LARGE SCALE GENOMIC DNA]</scope>
</reference>
<dbReference type="Pfam" id="PF05226">
    <property type="entry name" value="CHASE2"/>
    <property type="match status" value="1"/>
</dbReference>
<dbReference type="RefSeq" id="WP_016347602.1">
    <property type="nucleotide sequence ID" value="NC_021288.1"/>
</dbReference>
<evidence type="ECO:0000313" key="5">
    <source>
        <dbReference type="Proteomes" id="UP000013966"/>
    </source>
</evidence>
<feature type="domain" description="CHASE2" evidence="3">
    <location>
        <begin position="58"/>
        <end position="426"/>
    </location>
</feature>
<organism evidence="4 5">
    <name type="scientific">Caballeronia insecticola</name>
    <dbReference type="NCBI Taxonomy" id="758793"/>
    <lineage>
        <taxon>Bacteria</taxon>
        <taxon>Pseudomonadati</taxon>
        <taxon>Pseudomonadota</taxon>
        <taxon>Betaproteobacteria</taxon>
        <taxon>Burkholderiales</taxon>
        <taxon>Burkholderiaceae</taxon>
        <taxon>Caballeronia</taxon>
    </lineage>
</organism>
<accession>R4WQC9</accession>
<dbReference type="Proteomes" id="UP000013966">
    <property type="component" value="Chromosome 3"/>
</dbReference>
<keyword evidence="2" id="KW-0472">Membrane</keyword>
<feature type="transmembrane region" description="Helical" evidence="2">
    <location>
        <begin position="413"/>
        <end position="432"/>
    </location>
</feature>
<dbReference type="HOGENOM" id="CLU_504050_0_0_4"/>
<name>R4WQC9_9BURK</name>
<evidence type="ECO:0000259" key="3">
    <source>
        <dbReference type="SMART" id="SM01080"/>
    </source>
</evidence>
<reference evidence="4 5" key="2">
    <citation type="journal article" date="2018" name="Int. J. Syst. Evol. Microbiol.">
        <title>Burkholderia insecticola sp. nov., a gut symbiotic bacterium of the bean bug Riptortus pedestris.</title>
        <authorList>
            <person name="Takeshita K."/>
            <person name="Tamaki H."/>
            <person name="Ohbayashi T."/>
            <person name="Meng X.-Y."/>
            <person name="Sone T."/>
            <person name="Mitani Y."/>
            <person name="Peeters C."/>
            <person name="Kikuchi Y."/>
            <person name="Vandamme P."/>
        </authorList>
    </citation>
    <scope>NUCLEOTIDE SEQUENCE [LARGE SCALE GENOMIC DNA]</scope>
    <source>
        <strain evidence="4">RPE64</strain>
    </source>
</reference>
<evidence type="ECO:0000256" key="2">
    <source>
        <dbReference type="SAM" id="Phobius"/>
    </source>
</evidence>
<dbReference type="SMART" id="SM01080">
    <property type="entry name" value="CHASE2"/>
    <property type="match status" value="1"/>
</dbReference>
<feature type="region of interest" description="Disordered" evidence="1">
    <location>
        <begin position="441"/>
        <end position="460"/>
    </location>
</feature>